<comment type="caution">
    <text evidence="1">The sequence shown here is derived from an EMBL/GenBank/DDBJ whole genome shotgun (WGS) entry which is preliminary data.</text>
</comment>
<proteinExistence type="predicted"/>
<gene>
    <name evidence="1" type="ORF">MVEN_01883600</name>
</gene>
<evidence type="ECO:0000313" key="2">
    <source>
        <dbReference type="Proteomes" id="UP000620124"/>
    </source>
</evidence>
<keyword evidence="1" id="KW-0067">ATP-binding</keyword>
<dbReference type="Proteomes" id="UP000620124">
    <property type="component" value="Unassembled WGS sequence"/>
</dbReference>
<evidence type="ECO:0000313" key="1">
    <source>
        <dbReference type="EMBL" id="KAF7341463.1"/>
    </source>
</evidence>
<organism evidence="1 2">
    <name type="scientific">Mycena venus</name>
    <dbReference type="NCBI Taxonomy" id="2733690"/>
    <lineage>
        <taxon>Eukaryota</taxon>
        <taxon>Fungi</taxon>
        <taxon>Dikarya</taxon>
        <taxon>Basidiomycota</taxon>
        <taxon>Agaricomycotina</taxon>
        <taxon>Agaricomycetes</taxon>
        <taxon>Agaricomycetidae</taxon>
        <taxon>Agaricales</taxon>
        <taxon>Marasmiineae</taxon>
        <taxon>Mycenaceae</taxon>
        <taxon>Mycena</taxon>
    </lineage>
</organism>
<name>A0A8H6XH80_9AGAR</name>
<protein>
    <submittedName>
        <fullName evidence="1">ATP-binding cassette sub-family A member 6</fullName>
    </submittedName>
</protein>
<dbReference type="GO" id="GO:0005524">
    <property type="term" value="F:ATP binding"/>
    <property type="evidence" value="ECO:0007669"/>
    <property type="project" value="UniProtKB-KW"/>
</dbReference>
<dbReference type="AlphaFoldDB" id="A0A8H6XH80"/>
<dbReference type="EMBL" id="JACAZI010000018">
    <property type="protein sequence ID" value="KAF7341463.1"/>
    <property type="molecule type" value="Genomic_DNA"/>
</dbReference>
<dbReference type="OrthoDB" id="3257623at2759"/>
<reference evidence="1" key="1">
    <citation type="submission" date="2020-05" db="EMBL/GenBank/DDBJ databases">
        <title>Mycena genomes resolve the evolution of fungal bioluminescence.</title>
        <authorList>
            <person name="Tsai I.J."/>
        </authorList>
    </citation>
    <scope>NUCLEOTIDE SEQUENCE</scope>
    <source>
        <strain evidence="1">CCC161011</strain>
    </source>
</reference>
<keyword evidence="2" id="KW-1185">Reference proteome</keyword>
<keyword evidence="1" id="KW-0547">Nucleotide-binding</keyword>
<accession>A0A8H6XH80</accession>
<sequence length="174" mass="19629">MHSLVDDVIAPYFEAKKMELDLPPSQFSIWTIDCWSVHRSKEFLDWMKQNHPTIILFFVPGGCTGVWQPLDVGIQRLLKLSIKRSAHRDIIDEALGQIKAGKPASEIKLNTTIAVLRDRSVGWIVQAIHDINDPATIQKAFEMCRVGDWNRSHTPIANNSIHMAIGNSEGPILH</sequence>